<accession>B7PG09</accession>
<dbReference type="VEuPathDB" id="VectorBase:ISCW004307"/>
<organism>
    <name type="scientific">Ixodes scapularis</name>
    <name type="common">Black-legged tick</name>
    <name type="synonym">Deer tick</name>
    <dbReference type="NCBI Taxonomy" id="6945"/>
    <lineage>
        <taxon>Eukaryota</taxon>
        <taxon>Metazoa</taxon>
        <taxon>Ecdysozoa</taxon>
        <taxon>Arthropoda</taxon>
        <taxon>Chelicerata</taxon>
        <taxon>Arachnida</taxon>
        <taxon>Acari</taxon>
        <taxon>Parasitiformes</taxon>
        <taxon>Ixodida</taxon>
        <taxon>Ixodoidea</taxon>
        <taxon>Ixodidae</taxon>
        <taxon>Ixodinae</taxon>
        <taxon>Ixodes</taxon>
    </lineage>
</organism>
<sequence length="117" mass="13039">MRRYTFSCAVTKHCSTGAGQFLPSTNVSEDRQNSLNYGLGAKLKENDRFKCVKQPAWKSEALFSIRWGCSSPAGMRVYFQRISSFTVSKSKHKPVTRQNKTRGTTQTKAIGVALTSP</sequence>
<evidence type="ECO:0000256" key="1">
    <source>
        <dbReference type="SAM" id="MobiDB-lite"/>
    </source>
</evidence>
<dbReference type="HOGENOM" id="CLU_2087449_0_0_1"/>
<feature type="region of interest" description="Disordered" evidence="1">
    <location>
        <begin position="90"/>
        <end position="117"/>
    </location>
</feature>
<reference evidence="2 4" key="1">
    <citation type="submission" date="2008-03" db="EMBL/GenBank/DDBJ databases">
        <title>Annotation of Ixodes scapularis.</title>
        <authorList>
            <consortium name="Ixodes scapularis Genome Project Consortium"/>
            <person name="Caler E."/>
            <person name="Hannick L.I."/>
            <person name="Bidwell S."/>
            <person name="Joardar V."/>
            <person name="Thiagarajan M."/>
            <person name="Amedeo P."/>
            <person name="Galinsky K.J."/>
            <person name="Schobel S."/>
            <person name="Inman J."/>
            <person name="Hostetler J."/>
            <person name="Miller J."/>
            <person name="Hammond M."/>
            <person name="Megy K."/>
            <person name="Lawson D."/>
            <person name="Kodira C."/>
            <person name="Sutton G."/>
            <person name="Meyer J."/>
            <person name="Hill C.A."/>
            <person name="Birren B."/>
            <person name="Nene V."/>
            <person name="Collins F."/>
            <person name="Alarcon-Chaidez F."/>
            <person name="Wikel S."/>
            <person name="Strausberg R."/>
        </authorList>
    </citation>
    <scope>NUCLEOTIDE SEQUENCE [LARGE SCALE GENOMIC DNA]</scope>
    <source>
        <strain evidence="4">Wikel</strain>
        <strain evidence="2">Wikel colony</strain>
    </source>
</reference>
<dbReference type="PaxDb" id="6945-B7PG09"/>
<dbReference type="VEuPathDB" id="VectorBase:ISCI004307"/>
<name>B7PG09_IXOSC</name>
<dbReference type="InParanoid" id="B7PG09"/>
<feature type="compositionally biased region" description="Polar residues" evidence="1">
    <location>
        <begin position="96"/>
        <end position="108"/>
    </location>
</feature>
<dbReference type="EnsemblMetazoa" id="ISCW004307-RA">
    <property type="protein sequence ID" value="ISCW004307-PA"/>
    <property type="gene ID" value="ISCW004307"/>
</dbReference>
<keyword evidence="4" id="KW-1185">Reference proteome</keyword>
<proteinExistence type="predicted"/>
<reference evidence="3" key="2">
    <citation type="submission" date="2020-05" db="UniProtKB">
        <authorList>
            <consortium name="EnsemblMetazoa"/>
        </authorList>
    </citation>
    <scope>IDENTIFICATION</scope>
    <source>
        <strain evidence="3">wikel</strain>
    </source>
</reference>
<dbReference type="AlphaFoldDB" id="B7PG09"/>
<dbReference type="Proteomes" id="UP000001555">
    <property type="component" value="Unassembled WGS sequence"/>
</dbReference>
<evidence type="ECO:0000313" key="3">
    <source>
        <dbReference type="EnsemblMetazoa" id="ISCW004307-PA"/>
    </source>
</evidence>
<evidence type="ECO:0000313" key="4">
    <source>
        <dbReference type="Proteomes" id="UP000001555"/>
    </source>
</evidence>
<dbReference type="EMBL" id="DS705266">
    <property type="protein sequence ID" value="EEC05531.1"/>
    <property type="molecule type" value="Genomic_DNA"/>
</dbReference>
<gene>
    <name evidence="2" type="ORF">IscW_ISCW004307</name>
</gene>
<evidence type="ECO:0000313" key="2">
    <source>
        <dbReference type="EMBL" id="EEC05531.1"/>
    </source>
</evidence>
<dbReference type="EMBL" id="ABJB010304839">
    <property type="status" value="NOT_ANNOTATED_CDS"/>
    <property type="molecule type" value="Genomic_DNA"/>
</dbReference>
<protein>
    <submittedName>
        <fullName evidence="2 3">Uncharacterized protein</fullName>
    </submittedName>
</protein>